<dbReference type="EMBL" id="PIPJ01000002">
    <property type="protein sequence ID" value="RUO22640.1"/>
    <property type="molecule type" value="Genomic_DNA"/>
</dbReference>
<dbReference type="InterPro" id="IPR013216">
    <property type="entry name" value="Methyltransf_11"/>
</dbReference>
<feature type="domain" description="Methyltransferase type 11" evidence="1">
    <location>
        <begin position="77"/>
        <end position="125"/>
    </location>
</feature>
<dbReference type="Proteomes" id="UP000288395">
    <property type="component" value="Unassembled WGS sequence"/>
</dbReference>
<dbReference type="InterPro" id="IPR029063">
    <property type="entry name" value="SAM-dependent_MTases_sf"/>
</dbReference>
<gene>
    <name evidence="2" type="ORF">CWE08_05595</name>
</gene>
<reference evidence="3" key="1">
    <citation type="journal article" date="2018" name="Front. Microbiol.">
        <title>Genome-Based Analysis Reveals the Taxonomy and Diversity of the Family Idiomarinaceae.</title>
        <authorList>
            <person name="Liu Y."/>
            <person name="Lai Q."/>
            <person name="Shao Z."/>
        </authorList>
    </citation>
    <scope>NUCLEOTIDE SEQUENCE [LARGE SCALE GENOMIC DNA]</scope>
    <source>
        <strain evidence="3">GBPy7</strain>
    </source>
</reference>
<dbReference type="AlphaFoldDB" id="A0A432W0U1"/>
<dbReference type="GO" id="GO:0008757">
    <property type="term" value="F:S-adenosylmethionine-dependent methyltransferase activity"/>
    <property type="evidence" value="ECO:0007669"/>
    <property type="project" value="InterPro"/>
</dbReference>
<organism evidence="2 3">
    <name type="scientific">Aliidiomarina iranensis</name>
    <dbReference type="NCBI Taxonomy" id="1434071"/>
    <lineage>
        <taxon>Bacteria</taxon>
        <taxon>Pseudomonadati</taxon>
        <taxon>Pseudomonadota</taxon>
        <taxon>Gammaproteobacteria</taxon>
        <taxon>Alteromonadales</taxon>
        <taxon>Idiomarinaceae</taxon>
        <taxon>Aliidiomarina</taxon>
    </lineage>
</organism>
<dbReference type="OrthoDB" id="6191410at2"/>
<dbReference type="PANTHER" id="PTHR43036">
    <property type="entry name" value="OSJNBB0011N17.9 PROTEIN"/>
    <property type="match status" value="1"/>
</dbReference>
<proteinExistence type="predicted"/>
<keyword evidence="2" id="KW-0808">Transferase</keyword>
<keyword evidence="3" id="KW-1185">Reference proteome</keyword>
<dbReference type="SUPFAM" id="SSF53335">
    <property type="entry name" value="S-adenosyl-L-methionine-dependent methyltransferases"/>
    <property type="match status" value="1"/>
</dbReference>
<dbReference type="RefSeq" id="WP_126766460.1">
    <property type="nucleotide sequence ID" value="NZ_PIPJ01000002.1"/>
</dbReference>
<keyword evidence="2" id="KW-0489">Methyltransferase</keyword>
<dbReference type="GO" id="GO:0032259">
    <property type="term" value="P:methylation"/>
    <property type="evidence" value="ECO:0007669"/>
    <property type="project" value="UniProtKB-KW"/>
</dbReference>
<name>A0A432W0U1_9GAMM</name>
<comment type="caution">
    <text evidence="2">The sequence shown here is derived from an EMBL/GenBank/DDBJ whole genome shotgun (WGS) entry which is preliminary data.</text>
</comment>
<sequence length="244" mass="28172">MWLKPATSEYSQPLLEDWQQMRHGQWWCDALEDVLAPHWETVFGHYLLKLGSLSASLPNNCRIREQYSVGIGKNAEVKAQLHALPFFENTVDAVLLAHELEYHADPHAVLREVNRVMRADGHLILALNNPFSPGQLIRVVPGAGRYAPWNSRMFSPQRVRDWLSLMHYEVLAFGYFAAGVPWSKTRDPEQGWAWLLDNAPWLQAGYYLVARKREWPLTPMRLAERRQKRSLRPESVAAGRYSKS</sequence>
<dbReference type="Pfam" id="PF08241">
    <property type="entry name" value="Methyltransf_11"/>
    <property type="match status" value="1"/>
</dbReference>
<dbReference type="Gene3D" id="3.40.50.150">
    <property type="entry name" value="Vaccinia Virus protein VP39"/>
    <property type="match status" value="1"/>
</dbReference>
<evidence type="ECO:0000313" key="2">
    <source>
        <dbReference type="EMBL" id="RUO22640.1"/>
    </source>
</evidence>
<evidence type="ECO:0000313" key="3">
    <source>
        <dbReference type="Proteomes" id="UP000288395"/>
    </source>
</evidence>
<accession>A0A432W0U1</accession>
<evidence type="ECO:0000259" key="1">
    <source>
        <dbReference type="Pfam" id="PF08241"/>
    </source>
</evidence>
<dbReference type="PANTHER" id="PTHR43036:SF2">
    <property type="entry name" value="OS04G0481300 PROTEIN"/>
    <property type="match status" value="1"/>
</dbReference>
<protein>
    <submittedName>
        <fullName evidence="2">SAM-dependent methyltransferase</fullName>
    </submittedName>
</protein>